<reference evidence="3 4" key="1">
    <citation type="submission" date="2014-04" db="EMBL/GenBank/DDBJ databases">
        <title>The Genome Sequence of Thermoanaerobaculum aquaticum MP-01, The First Cultivated Group 23 Acidobacterium.</title>
        <authorList>
            <person name="Stamps B.W."/>
            <person name="Losey N.A."/>
            <person name="Lawson P.A."/>
            <person name="Stevenson B.S."/>
        </authorList>
    </citation>
    <scope>NUCLEOTIDE SEQUENCE [LARGE SCALE GENOMIC DNA]</scope>
    <source>
        <strain evidence="3 4">MP-01</strain>
    </source>
</reference>
<sequence length="401" mass="45152">MDGVAGLSSQVRSQIKSIIARQERALKKRDILHVCCVTASPFTTGLGYEHPLENGFAFLDPYGIPYLPGSGVKGSVRRAAEELALFESDSHGWAIPTVWWLFGFDENSAYFAKRKEREAGTIGEERQRWQEAYRTRLTSLSDQDALLFKEFCAMLTALKLPREKIERALTQNSERSVIRQLHVKGALHFFDVVPYCADGLKVDIMNPHYGHYYQKNQVPGDWGDPVPIFFLTLPAGTTFNFFVGFQPPTTWPQAIRSHFLEKVDGEPRWKRLVVEALTFAWEWQGFGAKTSIGYGRFLLADGKKEAQPGPFANGDRYNQEQQGVVNSKLAPVAARLARGGPFSRQDVESVANEISKNYRAEEAAALAKQLWELVKDSEFFARLLKANPIFKDLLRKGGISV</sequence>
<dbReference type="PANTHER" id="PTHR39965">
    <property type="entry name" value="CRISPR SYSTEM CMR SUBUNIT CMR6"/>
    <property type="match status" value="1"/>
</dbReference>
<dbReference type="AlphaFoldDB" id="A0A062XQF7"/>
<accession>A0A062XQF7</accession>
<feature type="domain" description="CRISPR type III-associated protein" evidence="2">
    <location>
        <begin position="38"/>
        <end position="297"/>
    </location>
</feature>
<dbReference type="NCBIfam" id="TIGR01898">
    <property type="entry name" value="cas_TM1791_cmr6"/>
    <property type="match status" value="1"/>
</dbReference>
<dbReference type="GO" id="GO:0051607">
    <property type="term" value="P:defense response to virus"/>
    <property type="evidence" value="ECO:0007669"/>
    <property type="project" value="UniProtKB-KW"/>
</dbReference>
<dbReference type="Pfam" id="PF03787">
    <property type="entry name" value="RAMPs"/>
    <property type="match status" value="1"/>
</dbReference>
<dbReference type="Proteomes" id="UP000027284">
    <property type="component" value="Unassembled WGS sequence"/>
</dbReference>
<evidence type="ECO:0000259" key="2">
    <source>
        <dbReference type="Pfam" id="PF03787"/>
    </source>
</evidence>
<organism evidence="3 4">
    <name type="scientific">Thermoanaerobaculum aquaticum</name>
    <dbReference type="NCBI Taxonomy" id="1312852"/>
    <lineage>
        <taxon>Bacteria</taxon>
        <taxon>Pseudomonadati</taxon>
        <taxon>Acidobacteriota</taxon>
        <taxon>Thermoanaerobaculia</taxon>
        <taxon>Thermoanaerobaculales</taxon>
        <taxon>Thermoanaerobaculaceae</taxon>
        <taxon>Thermoanaerobaculum</taxon>
    </lineage>
</organism>
<keyword evidence="4" id="KW-1185">Reference proteome</keyword>
<dbReference type="EMBL" id="JMFG01000035">
    <property type="protein sequence ID" value="KDA53023.1"/>
    <property type="molecule type" value="Genomic_DNA"/>
</dbReference>
<comment type="caution">
    <text evidence="3">The sequence shown here is derived from an EMBL/GenBank/DDBJ whole genome shotgun (WGS) entry which is preliminary data.</text>
</comment>
<dbReference type="PANTHER" id="PTHR39965:SF1">
    <property type="entry name" value="CRISPR SYSTEM CMR SUBUNIT CMR6"/>
    <property type="match status" value="1"/>
</dbReference>
<evidence type="ECO:0000256" key="1">
    <source>
        <dbReference type="ARBA" id="ARBA00023118"/>
    </source>
</evidence>
<name>A0A062XQF7_9BACT</name>
<evidence type="ECO:0000313" key="3">
    <source>
        <dbReference type="EMBL" id="KDA53023.1"/>
    </source>
</evidence>
<dbReference type="STRING" id="1312852.EG19_07875"/>
<dbReference type="InterPro" id="IPR005537">
    <property type="entry name" value="RAMP_III_fam"/>
</dbReference>
<proteinExistence type="predicted"/>
<protein>
    <recommendedName>
        <fullName evidence="2">CRISPR type III-associated protein domain-containing protein</fullName>
    </recommendedName>
</protein>
<evidence type="ECO:0000313" key="4">
    <source>
        <dbReference type="Proteomes" id="UP000027284"/>
    </source>
</evidence>
<dbReference type="InterPro" id="IPR010172">
    <property type="entry name" value="CRISPR-assoc_prot_TM1791"/>
</dbReference>
<keyword evidence="1" id="KW-0051">Antiviral defense</keyword>
<gene>
    <name evidence="3" type="ORF">EG19_07875</name>
</gene>